<dbReference type="EMBL" id="VSRR010092149">
    <property type="protein sequence ID" value="MPC92685.1"/>
    <property type="molecule type" value="Genomic_DNA"/>
</dbReference>
<dbReference type="AlphaFoldDB" id="A0A5B7JDG2"/>
<evidence type="ECO:0000313" key="2">
    <source>
        <dbReference type="Proteomes" id="UP000324222"/>
    </source>
</evidence>
<protein>
    <submittedName>
        <fullName evidence="1">Uncharacterized protein</fullName>
    </submittedName>
</protein>
<accession>A0A5B7JDG2</accession>
<reference evidence="1 2" key="1">
    <citation type="submission" date="2019-05" db="EMBL/GenBank/DDBJ databases">
        <title>Another draft genome of Portunus trituberculatus and its Hox gene families provides insights of decapod evolution.</title>
        <authorList>
            <person name="Jeong J.-H."/>
            <person name="Song I."/>
            <person name="Kim S."/>
            <person name="Choi T."/>
            <person name="Kim D."/>
            <person name="Ryu S."/>
            <person name="Kim W."/>
        </authorList>
    </citation>
    <scope>NUCLEOTIDE SEQUENCE [LARGE SCALE GENOMIC DNA]</scope>
    <source>
        <tissue evidence="1">Muscle</tissue>
    </source>
</reference>
<organism evidence="1 2">
    <name type="scientific">Portunus trituberculatus</name>
    <name type="common">Swimming crab</name>
    <name type="synonym">Neptunus trituberculatus</name>
    <dbReference type="NCBI Taxonomy" id="210409"/>
    <lineage>
        <taxon>Eukaryota</taxon>
        <taxon>Metazoa</taxon>
        <taxon>Ecdysozoa</taxon>
        <taxon>Arthropoda</taxon>
        <taxon>Crustacea</taxon>
        <taxon>Multicrustacea</taxon>
        <taxon>Malacostraca</taxon>
        <taxon>Eumalacostraca</taxon>
        <taxon>Eucarida</taxon>
        <taxon>Decapoda</taxon>
        <taxon>Pleocyemata</taxon>
        <taxon>Brachyura</taxon>
        <taxon>Eubrachyura</taxon>
        <taxon>Portunoidea</taxon>
        <taxon>Portunidae</taxon>
        <taxon>Portuninae</taxon>
        <taxon>Portunus</taxon>
    </lineage>
</organism>
<sequence>MPPETCHARHLHTCGGRVIEEFSHEPDYSDACRIRERVAASSATRPNAQAAHQLHGVARRPAKHLTPPSRSVALFSPRHEQQWQEFRNPQPVTSSVQATRLHEYHNLINVLLPCASRFCLASFPQPHLQRQSCAAHSLADFKYTSSLSTQQDISGLRRRYHVILHFLVHIHCPAPNLDTRPRQVSFS</sequence>
<name>A0A5B7JDG2_PORTR</name>
<evidence type="ECO:0000313" key="1">
    <source>
        <dbReference type="EMBL" id="MPC92685.1"/>
    </source>
</evidence>
<comment type="caution">
    <text evidence="1">The sequence shown here is derived from an EMBL/GenBank/DDBJ whole genome shotgun (WGS) entry which is preliminary data.</text>
</comment>
<proteinExistence type="predicted"/>
<keyword evidence="2" id="KW-1185">Reference proteome</keyword>
<dbReference type="Proteomes" id="UP000324222">
    <property type="component" value="Unassembled WGS sequence"/>
</dbReference>
<gene>
    <name evidence="1" type="ORF">E2C01_087789</name>
</gene>